<dbReference type="GO" id="GO:0005524">
    <property type="term" value="F:ATP binding"/>
    <property type="evidence" value="ECO:0007669"/>
    <property type="project" value="InterPro"/>
</dbReference>
<dbReference type="GO" id="GO:0005829">
    <property type="term" value="C:cytosol"/>
    <property type="evidence" value="ECO:0007669"/>
    <property type="project" value="TreeGrafter"/>
</dbReference>
<keyword evidence="3" id="KW-0378">Hydrolase</keyword>
<evidence type="ECO:0000259" key="2">
    <source>
        <dbReference type="PROSITE" id="PS51199"/>
    </source>
</evidence>
<organism evidence="3 4">
    <name type="scientific">Acidithiobacillus ferrivorans</name>
    <dbReference type="NCBI Taxonomy" id="160808"/>
    <lineage>
        <taxon>Bacteria</taxon>
        <taxon>Pseudomonadati</taxon>
        <taxon>Pseudomonadota</taxon>
        <taxon>Acidithiobacillia</taxon>
        <taxon>Acidithiobacillales</taxon>
        <taxon>Acidithiobacillaceae</taxon>
        <taxon>Acidithiobacillus</taxon>
    </lineage>
</organism>
<dbReference type="EMBL" id="CP059488">
    <property type="protein sequence ID" value="QQD73082.1"/>
    <property type="molecule type" value="Genomic_DNA"/>
</dbReference>
<feature type="domain" description="SF4 helicase" evidence="2">
    <location>
        <begin position="26"/>
        <end position="290"/>
    </location>
</feature>
<dbReference type="CDD" id="cd00984">
    <property type="entry name" value="DnaB_C"/>
    <property type="match status" value="1"/>
</dbReference>
<keyword evidence="3" id="KW-0347">Helicase</keyword>
<dbReference type="RefSeq" id="WP_198660795.1">
    <property type="nucleotide sequence ID" value="NZ_CP059488.1"/>
</dbReference>
<gene>
    <name evidence="3" type="ORF">H2515_01720</name>
</gene>
<dbReference type="InterPro" id="IPR007694">
    <property type="entry name" value="DNA_helicase_DnaB-like_C"/>
</dbReference>
<protein>
    <submittedName>
        <fullName evidence="3">DnaB-like helicase C-terminal domain-containing protein</fullName>
    </submittedName>
</protein>
<proteinExistence type="predicted"/>
<keyword evidence="3" id="KW-0067">ATP-binding</keyword>
<keyword evidence="1" id="KW-0639">Primosome</keyword>
<dbReference type="PANTHER" id="PTHR30153">
    <property type="entry name" value="REPLICATIVE DNA HELICASE DNAB"/>
    <property type="match status" value="1"/>
</dbReference>
<name>A0A7T4WEG6_9PROT</name>
<dbReference type="InterPro" id="IPR003593">
    <property type="entry name" value="AAA+_ATPase"/>
</dbReference>
<dbReference type="Proteomes" id="UP000595420">
    <property type="component" value="Chromosome"/>
</dbReference>
<accession>A0A7T4WEG6</accession>
<dbReference type="PROSITE" id="PS51199">
    <property type="entry name" value="SF4_HELICASE"/>
    <property type="match status" value="1"/>
</dbReference>
<dbReference type="InterPro" id="IPR027417">
    <property type="entry name" value="P-loop_NTPase"/>
</dbReference>
<dbReference type="SMART" id="SM00382">
    <property type="entry name" value="AAA"/>
    <property type="match status" value="1"/>
</dbReference>
<evidence type="ECO:0000313" key="4">
    <source>
        <dbReference type="Proteomes" id="UP000595420"/>
    </source>
</evidence>
<reference evidence="3 4" key="1">
    <citation type="submission" date="2020-07" db="EMBL/GenBank/DDBJ databases">
        <title>Complete genome sequence analysis of Acidithiobacillus ferrivorans XJFY6S-08 reveals extreme environmental adaptation to alpine acid mine drainage.</title>
        <authorList>
            <person name="Yan L."/>
            <person name="Ni Y."/>
        </authorList>
    </citation>
    <scope>NUCLEOTIDE SEQUENCE [LARGE SCALE GENOMIC DNA]</scope>
    <source>
        <strain evidence="3 4">XJFY6S-08</strain>
    </source>
</reference>
<dbReference type="PANTHER" id="PTHR30153:SF2">
    <property type="entry name" value="REPLICATIVE DNA HELICASE"/>
    <property type="match status" value="1"/>
</dbReference>
<keyword evidence="3" id="KW-0547">Nucleotide-binding</keyword>
<dbReference type="AlphaFoldDB" id="A0A7T4WEG6"/>
<dbReference type="GO" id="GO:0006269">
    <property type="term" value="P:DNA replication, synthesis of primer"/>
    <property type="evidence" value="ECO:0007669"/>
    <property type="project" value="UniProtKB-KW"/>
</dbReference>
<evidence type="ECO:0000313" key="3">
    <source>
        <dbReference type="EMBL" id="QQD73082.1"/>
    </source>
</evidence>
<evidence type="ECO:0000256" key="1">
    <source>
        <dbReference type="ARBA" id="ARBA00022515"/>
    </source>
</evidence>
<dbReference type="Gene3D" id="3.40.50.300">
    <property type="entry name" value="P-loop containing nucleotide triphosphate hydrolases"/>
    <property type="match status" value="1"/>
</dbReference>
<dbReference type="SUPFAM" id="SSF52540">
    <property type="entry name" value="P-loop containing nucleoside triphosphate hydrolases"/>
    <property type="match status" value="1"/>
</dbReference>
<dbReference type="GO" id="GO:0003678">
    <property type="term" value="F:DNA helicase activity"/>
    <property type="evidence" value="ECO:0007669"/>
    <property type="project" value="InterPro"/>
</dbReference>
<sequence>MGHKTCLTPITDLLTGFIDRAETGSFAQSVTRLSTGFTDLDEITAGLHPGQLIVLAGRPSMGKTSLAMNIAEHVACVKGDPVAVFNMEMSTDNITMRALSSRAWTDARRLCAGRTHDDDWPRWCNAAKELANAPLFIAASSENTVEKIRAKIVQLKQKQNVRLIVVDCLQRMIHGDKAEEITKIVRGLKSLAMELQLPVILTSQLNKEIDCRVDKRPKVSDLLHMGALIDEADLILFLYRHEIYYRDEILDQEEDSLLGIAEVIIGKHRNGPLGSVRFRFFGECVRFKDL</sequence>
<dbReference type="Pfam" id="PF03796">
    <property type="entry name" value="DnaB_C"/>
    <property type="match status" value="1"/>
</dbReference>
<dbReference type="GO" id="GO:1990077">
    <property type="term" value="C:primosome complex"/>
    <property type="evidence" value="ECO:0007669"/>
    <property type="project" value="UniProtKB-KW"/>
</dbReference>